<accession>A0ABT8PQM0</accession>
<evidence type="ECO:0000313" key="3">
    <source>
        <dbReference type="Proteomes" id="UP001174867"/>
    </source>
</evidence>
<sequence>MNPQFPLYIVSKGRADSRLTSRSLEFMQTPYFIVVEEQEYGKYAAVIDKKKILVLDKKYQRDYDTFDDLGLTKSTGPGPARNFVWDHSVAKGYSWHWVMDDNIRNFYRLHNNRKIRVADGTIFRCMEDFVLRYENVGMAGPNYFMFVPRRDKVRPFMTNTRIYSCNLIRNDLPMRWRGRYNEDTDLSLRMLKSGWCTIQFNAFLQQKIWTQQVKGGNTAEFYAKEGTYNKSSMLVDMHPDLARMAYKFQRVHHVVNYAEFKHMRLKLRDDIEIPQGVNNYGMVLGDKPKR</sequence>
<dbReference type="SUPFAM" id="SSF53448">
    <property type="entry name" value="Nucleotide-diphospho-sugar transferases"/>
    <property type="match status" value="1"/>
</dbReference>
<dbReference type="InterPro" id="IPR049100">
    <property type="entry name" value="TAGT"/>
</dbReference>
<comment type="caution">
    <text evidence="2">The sequence shown here is derived from an EMBL/GenBank/DDBJ whole genome shotgun (WGS) entry which is preliminary data.</text>
</comment>
<gene>
    <name evidence="2" type="ORF">Q0A17_04255</name>
</gene>
<feature type="domain" description="TET-Associated Glycosyltransferase" evidence="1">
    <location>
        <begin position="5"/>
        <end position="216"/>
    </location>
</feature>
<dbReference type="EMBL" id="JAUJYW010000002">
    <property type="protein sequence ID" value="MDN8598635.1"/>
    <property type="molecule type" value="Genomic_DNA"/>
</dbReference>
<dbReference type="RefSeq" id="WP_301697536.1">
    <property type="nucleotide sequence ID" value="NZ_JAUJYW010000002.1"/>
</dbReference>
<dbReference type="Pfam" id="PF20691">
    <property type="entry name" value="TAGT"/>
    <property type="match status" value="1"/>
</dbReference>
<keyword evidence="3" id="KW-1185">Reference proteome</keyword>
<proteinExistence type="predicted"/>
<reference evidence="2 3" key="1">
    <citation type="submission" date="2023-07" db="EMBL/GenBank/DDBJ databases">
        <title>Citrobacter selenititolerans sp. nov., isolated from seleniferous soil.</title>
        <authorList>
            <person name="Zhang S."/>
            <person name="Li K."/>
            <person name="Peng J."/>
            <person name="Wang H."/>
            <person name="Sun J."/>
            <person name="Guo Y."/>
        </authorList>
    </citation>
    <scope>NUCLEOTIDE SEQUENCE [LARGE SCALE GENOMIC DNA]</scope>
    <source>
        <strain evidence="2 3">S2-9</strain>
    </source>
</reference>
<dbReference type="Proteomes" id="UP001174867">
    <property type="component" value="Unassembled WGS sequence"/>
</dbReference>
<name>A0ABT8PQM0_9ENTR</name>
<organism evidence="2 3">
    <name type="scientific">Citrobacter enshiensis</name>
    <dbReference type="NCBI Taxonomy" id="2971264"/>
    <lineage>
        <taxon>Bacteria</taxon>
        <taxon>Pseudomonadati</taxon>
        <taxon>Pseudomonadota</taxon>
        <taxon>Gammaproteobacteria</taxon>
        <taxon>Enterobacterales</taxon>
        <taxon>Enterobacteriaceae</taxon>
        <taxon>Citrobacter</taxon>
    </lineage>
</organism>
<dbReference type="InterPro" id="IPR029044">
    <property type="entry name" value="Nucleotide-diphossugar_trans"/>
</dbReference>
<evidence type="ECO:0000259" key="1">
    <source>
        <dbReference type="Pfam" id="PF20691"/>
    </source>
</evidence>
<protein>
    <recommendedName>
        <fullName evidence="1">TET-Associated Glycosyltransferase domain-containing protein</fullName>
    </recommendedName>
</protein>
<evidence type="ECO:0000313" key="2">
    <source>
        <dbReference type="EMBL" id="MDN8598635.1"/>
    </source>
</evidence>